<dbReference type="Pfam" id="PF25967">
    <property type="entry name" value="RND-MFP_C"/>
    <property type="match status" value="1"/>
</dbReference>
<proteinExistence type="inferred from homology"/>
<accession>A0ABV9KD23</accession>
<feature type="domain" description="Multidrug resistance protein MdtA-like C-terminal permuted SH3" evidence="4">
    <location>
        <begin position="282"/>
        <end position="339"/>
    </location>
</feature>
<name>A0ABV9KD23_9RHOB</name>
<dbReference type="SUPFAM" id="SSF111369">
    <property type="entry name" value="HlyD-like secretion proteins"/>
    <property type="match status" value="1"/>
</dbReference>
<keyword evidence="6" id="KW-1185">Reference proteome</keyword>
<evidence type="ECO:0000256" key="2">
    <source>
        <dbReference type="SAM" id="Coils"/>
    </source>
</evidence>
<evidence type="ECO:0000256" key="3">
    <source>
        <dbReference type="SAM" id="SignalP"/>
    </source>
</evidence>
<evidence type="ECO:0000256" key="1">
    <source>
        <dbReference type="ARBA" id="ARBA00009477"/>
    </source>
</evidence>
<dbReference type="Gene3D" id="2.40.30.170">
    <property type="match status" value="1"/>
</dbReference>
<keyword evidence="2" id="KW-0175">Coiled coil</keyword>
<organism evidence="5 6">
    <name type="scientific">Seohaeicola nanhaiensis</name>
    <dbReference type="NCBI Taxonomy" id="1387282"/>
    <lineage>
        <taxon>Bacteria</taxon>
        <taxon>Pseudomonadati</taxon>
        <taxon>Pseudomonadota</taxon>
        <taxon>Alphaproteobacteria</taxon>
        <taxon>Rhodobacterales</taxon>
        <taxon>Roseobacteraceae</taxon>
        <taxon>Seohaeicola</taxon>
    </lineage>
</organism>
<reference evidence="6" key="1">
    <citation type="journal article" date="2019" name="Int. J. Syst. Evol. Microbiol.">
        <title>The Global Catalogue of Microorganisms (GCM) 10K type strain sequencing project: providing services to taxonomists for standard genome sequencing and annotation.</title>
        <authorList>
            <consortium name="The Broad Institute Genomics Platform"/>
            <consortium name="The Broad Institute Genome Sequencing Center for Infectious Disease"/>
            <person name="Wu L."/>
            <person name="Ma J."/>
        </authorList>
    </citation>
    <scope>NUCLEOTIDE SEQUENCE [LARGE SCALE GENOMIC DNA]</scope>
    <source>
        <strain evidence="6">CGMCC 4.7283</strain>
    </source>
</reference>
<dbReference type="EMBL" id="JBHSGI010000002">
    <property type="protein sequence ID" value="MFC4668112.1"/>
    <property type="molecule type" value="Genomic_DNA"/>
</dbReference>
<dbReference type="PANTHER" id="PTHR30469:SF38">
    <property type="entry name" value="HLYD FAMILY SECRETION PROTEIN"/>
    <property type="match status" value="1"/>
</dbReference>
<dbReference type="PANTHER" id="PTHR30469">
    <property type="entry name" value="MULTIDRUG RESISTANCE PROTEIN MDTA"/>
    <property type="match status" value="1"/>
</dbReference>
<sequence>MRSLLHILLALMVAAAAPAGADEPLKVTAIRAATIEFNRRMGLTGEIAARETLSAAFPTGGRITSISVNDGDRVEDGAELARIDRVQQEQALRSAKAQLAAASAELTAARDNEARQSQLFERGATTRATRSAATDRLAAAAARQAQAEAELNQAESALEDTVLLAPNSGTVIKRLAEPGQIVGAAQPVLQLALGDRYEAVFNVPEAVLNFGTAAHAPPPITLSPLDRPNVTVSGTVREVSPLVDPASGTVKVKVAMAHPLTGLSYGDAVRGGTEQTDGSGIALPWSALTATSQGPAVWVVDKADSTVSLRQIAVSRYTSDSILVESGLDEGEIVVSLGAQLLYPGRVVRYEEPAQ</sequence>
<evidence type="ECO:0000259" key="4">
    <source>
        <dbReference type="Pfam" id="PF25967"/>
    </source>
</evidence>
<gene>
    <name evidence="5" type="ORF">ACFO5X_06055</name>
</gene>
<dbReference type="InterPro" id="IPR058627">
    <property type="entry name" value="MdtA-like_C"/>
</dbReference>
<feature type="coiled-coil region" evidence="2">
    <location>
        <begin position="85"/>
        <end position="164"/>
    </location>
</feature>
<dbReference type="RefSeq" id="WP_380716346.1">
    <property type="nucleotide sequence ID" value="NZ_JBHSGI010000002.1"/>
</dbReference>
<dbReference type="Gene3D" id="2.40.420.20">
    <property type="match status" value="1"/>
</dbReference>
<evidence type="ECO:0000313" key="6">
    <source>
        <dbReference type="Proteomes" id="UP001595973"/>
    </source>
</evidence>
<feature type="signal peptide" evidence="3">
    <location>
        <begin position="1"/>
        <end position="21"/>
    </location>
</feature>
<protein>
    <submittedName>
        <fullName evidence="5">Efflux RND transporter periplasmic adaptor subunit</fullName>
    </submittedName>
</protein>
<keyword evidence="3" id="KW-0732">Signal</keyword>
<dbReference type="Gene3D" id="1.10.287.470">
    <property type="entry name" value="Helix hairpin bin"/>
    <property type="match status" value="1"/>
</dbReference>
<comment type="similarity">
    <text evidence="1">Belongs to the membrane fusion protein (MFP) (TC 8.A.1) family.</text>
</comment>
<dbReference type="Gene3D" id="2.40.50.100">
    <property type="match status" value="1"/>
</dbReference>
<comment type="caution">
    <text evidence="5">The sequence shown here is derived from an EMBL/GenBank/DDBJ whole genome shotgun (WGS) entry which is preliminary data.</text>
</comment>
<dbReference type="InterPro" id="IPR006143">
    <property type="entry name" value="RND_pump_MFP"/>
</dbReference>
<evidence type="ECO:0000313" key="5">
    <source>
        <dbReference type="EMBL" id="MFC4668112.1"/>
    </source>
</evidence>
<feature type="chain" id="PRO_5045574020" evidence="3">
    <location>
        <begin position="22"/>
        <end position="355"/>
    </location>
</feature>
<dbReference type="Proteomes" id="UP001595973">
    <property type="component" value="Unassembled WGS sequence"/>
</dbReference>
<dbReference type="NCBIfam" id="TIGR01730">
    <property type="entry name" value="RND_mfp"/>
    <property type="match status" value="1"/>
</dbReference>